<feature type="non-terminal residue" evidence="1">
    <location>
        <position position="1"/>
    </location>
</feature>
<protein>
    <submittedName>
        <fullName evidence="1">Uncharacterized protein</fullName>
    </submittedName>
</protein>
<accession>A0AA38CD38</accession>
<organism evidence="1 2">
    <name type="scientific">Taxus chinensis</name>
    <name type="common">Chinese yew</name>
    <name type="synonym">Taxus wallichiana var. chinensis</name>
    <dbReference type="NCBI Taxonomy" id="29808"/>
    <lineage>
        <taxon>Eukaryota</taxon>
        <taxon>Viridiplantae</taxon>
        <taxon>Streptophyta</taxon>
        <taxon>Embryophyta</taxon>
        <taxon>Tracheophyta</taxon>
        <taxon>Spermatophyta</taxon>
        <taxon>Pinopsida</taxon>
        <taxon>Pinidae</taxon>
        <taxon>Conifers II</taxon>
        <taxon>Cupressales</taxon>
        <taxon>Taxaceae</taxon>
        <taxon>Taxus</taxon>
    </lineage>
</organism>
<name>A0AA38CD38_TAXCH</name>
<gene>
    <name evidence="1" type="ORF">KI387_029537</name>
</gene>
<keyword evidence="2" id="KW-1185">Reference proteome</keyword>
<dbReference type="AlphaFoldDB" id="A0AA38CD38"/>
<comment type="caution">
    <text evidence="1">The sequence shown here is derived from an EMBL/GenBank/DDBJ whole genome shotgun (WGS) entry which is preliminary data.</text>
</comment>
<dbReference type="EMBL" id="JAHRHJ020000010">
    <property type="protein sequence ID" value="KAH9297855.1"/>
    <property type="molecule type" value="Genomic_DNA"/>
</dbReference>
<dbReference type="Proteomes" id="UP000824469">
    <property type="component" value="Unassembled WGS sequence"/>
</dbReference>
<evidence type="ECO:0000313" key="2">
    <source>
        <dbReference type="Proteomes" id="UP000824469"/>
    </source>
</evidence>
<evidence type="ECO:0000313" key="1">
    <source>
        <dbReference type="EMBL" id="KAH9297855.1"/>
    </source>
</evidence>
<proteinExistence type="predicted"/>
<sequence length="93" mass="10579">VDNTLGTFVVVDNATLTKSRVVCVRFCIYSLMGSSLPKSISLHSKLGSWEQKIDFENCPLRCEKCQGWGHAKNQCKMTISKVFREKHPKDMDK</sequence>
<feature type="non-terminal residue" evidence="1">
    <location>
        <position position="93"/>
    </location>
</feature>
<reference evidence="1 2" key="1">
    <citation type="journal article" date="2021" name="Nat. Plants">
        <title>The Taxus genome provides insights into paclitaxel biosynthesis.</title>
        <authorList>
            <person name="Xiong X."/>
            <person name="Gou J."/>
            <person name="Liao Q."/>
            <person name="Li Y."/>
            <person name="Zhou Q."/>
            <person name="Bi G."/>
            <person name="Li C."/>
            <person name="Du R."/>
            <person name="Wang X."/>
            <person name="Sun T."/>
            <person name="Guo L."/>
            <person name="Liang H."/>
            <person name="Lu P."/>
            <person name="Wu Y."/>
            <person name="Zhang Z."/>
            <person name="Ro D.K."/>
            <person name="Shang Y."/>
            <person name="Huang S."/>
            <person name="Yan J."/>
        </authorList>
    </citation>
    <scope>NUCLEOTIDE SEQUENCE [LARGE SCALE GENOMIC DNA]</scope>
    <source>
        <strain evidence="1">Ta-2019</strain>
    </source>
</reference>